<dbReference type="Pfam" id="PF04383">
    <property type="entry name" value="KilA-N"/>
    <property type="match status" value="1"/>
</dbReference>
<dbReference type="SUPFAM" id="SSF54616">
    <property type="entry name" value="DNA-binding domain of Mlu1-box binding protein MBP1"/>
    <property type="match status" value="1"/>
</dbReference>
<dbReference type="Pfam" id="PF03374">
    <property type="entry name" value="ANT"/>
    <property type="match status" value="1"/>
</dbReference>
<accession>A0A6B3LQD4</accession>
<reference evidence="2 3" key="1">
    <citation type="submission" date="2020-02" db="EMBL/GenBank/DDBJ databases">
        <authorList>
            <person name="Kim M.K."/>
        </authorList>
    </citation>
    <scope>NUCLEOTIDE SEQUENCE [LARGE SCALE GENOMIC DNA]</scope>
    <source>
        <strain evidence="2 3">BT327</strain>
    </source>
</reference>
<dbReference type="InterPro" id="IPR018004">
    <property type="entry name" value="KilA/APSES_HTH"/>
</dbReference>
<sequence>MNLQVFQYQNHPITFNANGEVMVNATQMAKPFGKRPNDFLRAEQTEGFIEALSDRYGISRNAIVQILQGGTTQGTWMHQKLALKFAGWLSPEFELWVYDRIEELLTTGKTELKPLSDDEMISRSLLLVHEKLKAAQQRTLLLEEKNQLNEQVIQQQAPIVEYATKVLNTSDAYPITVIAQDFGLSAVAMNKKLRDLRIIRKVNGVWVLNAPFQGKDYAKTKTHTYTNSEGKQMTSIQMVWTQKGREFLHRYISQKAAA</sequence>
<evidence type="ECO:0000313" key="3">
    <source>
        <dbReference type="Proteomes" id="UP000474777"/>
    </source>
</evidence>
<feature type="domain" description="KilA-N" evidence="1">
    <location>
        <begin position="2"/>
        <end position="104"/>
    </location>
</feature>
<proteinExistence type="predicted"/>
<dbReference type="EMBL" id="JAAGWD010000001">
    <property type="protein sequence ID" value="NEM96198.1"/>
    <property type="molecule type" value="Genomic_DNA"/>
</dbReference>
<dbReference type="RefSeq" id="WP_163911015.1">
    <property type="nucleotide sequence ID" value="NZ_JAAGWD010000001.1"/>
</dbReference>
<protein>
    <submittedName>
        <fullName evidence="2">Phage antirepressor protein</fullName>
    </submittedName>
</protein>
<organism evidence="2 3">
    <name type="scientific">Pontibacter burrus</name>
    <dbReference type="NCBI Taxonomy" id="2704466"/>
    <lineage>
        <taxon>Bacteria</taxon>
        <taxon>Pseudomonadati</taxon>
        <taxon>Bacteroidota</taxon>
        <taxon>Cytophagia</taxon>
        <taxon>Cytophagales</taxon>
        <taxon>Hymenobacteraceae</taxon>
        <taxon>Pontibacter</taxon>
    </lineage>
</organism>
<comment type="caution">
    <text evidence="2">The sequence shown here is derived from an EMBL/GenBank/DDBJ whole genome shotgun (WGS) entry which is preliminary data.</text>
</comment>
<keyword evidence="3" id="KW-1185">Reference proteome</keyword>
<name>A0A6B3LQD4_9BACT</name>
<dbReference type="SMART" id="SM01252">
    <property type="entry name" value="KilA-N"/>
    <property type="match status" value="1"/>
</dbReference>
<dbReference type="GO" id="GO:0003677">
    <property type="term" value="F:DNA binding"/>
    <property type="evidence" value="ECO:0007669"/>
    <property type="project" value="InterPro"/>
</dbReference>
<evidence type="ECO:0000313" key="2">
    <source>
        <dbReference type="EMBL" id="NEM96198.1"/>
    </source>
</evidence>
<evidence type="ECO:0000259" key="1">
    <source>
        <dbReference type="PROSITE" id="PS51301"/>
    </source>
</evidence>
<dbReference type="Proteomes" id="UP000474777">
    <property type="component" value="Unassembled WGS sequence"/>
</dbReference>
<dbReference type="InterPro" id="IPR017880">
    <property type="entry name" value="KilA_N"/>
</dbReference>
<dbReference type="PROSITE" id="PS51301">
    <property type="entry name" value="KILA_N"/>
    <property type="match status" value="1"/>
</dbReference>
<dbReference type="InterPro" id="IPR005039">
    <property type="entry name" value="Ant_C"/>
</dbReference>
<dbReference type="AlphaFoldDB" id="A0A6B3LQD4"/>
<gene>
    <name evidence="2" type="ORF">GXP69_00700</name>
</gene>
<dbReference type="InterPro" id="IPR036887">
    <property type="entry name" value="HTH_APSES_sf"/>
</dbReference>